<dbReference type="Proteomes" id="UP000503540">
    <property type="component" value="Chromosome"/>
</dbReference>
<dbReference type="KEGG" id="nah:F5544_18200"/>
<feature type="domain" description="Allene oxide cyclase barrel-like" evidence="2">
    <location>
        <begin position="44"/>
        <end position="159"/>
    </location>
</feature>
<keyword evidence="4" id="KW-1185">Reference proteome</keyword>
<dbReference type="GO" id="GO:0009695">
    <property type="term" value="P:jasmonic acid biosynthetic process"/>
    <property type="evidence" value="ECO:0007669"/>
    <property type="project" value="InterPro"/>
</dbReference>
<dbReference type="GO" id="GO:0017000">
    <property type="term" value="P:antibiotic biosynthetic process"/>
    <property type="evidence" value="ECO:0007669"/>
    <property type="project" value="InterPro"/>
</dbReference>
<feature type="chain" id="PRO_5026344380" description="Allene oxide cyclase barrel-like domain-containing protein" evidence="1">
    <location>
        <begin position="34"/>
        <end position="163"/>
    </location>
</feature>
<dbReference type="GO" id="GO:0046423">
    <property type="term" value="F:allene-oxide cyclase activity"/>
    <property type="evidence" value="ECO:0007669"/>
    <property type="project" value="InterPro"/>
</dbReference>
<dbReference type="AlphaFoldDB" id="A0A6G9YEC1"/>
<evidence type="ECO:0000259" key="2">
    <source>
        <dbReference type="Pfam" id="PF18678"/>
    </source>
</evidence>
<evidence type="ECO:0000313" key="4">
    <source>
        <dbReference type="Proteomes" id="UP000503540"/>
    </source>
</evidence>
<reference evidence="3 4" key="1">
    <citation type="journal article" date="2019" name="ACS Chem. Biol.">
        <title>Identification and Mobilization of a Cryptic Antibiotic Biosynthesis Gene Locus from a Human-Pathogenic Nocardia Isolate.</title>
        <authorList>
            <person name="Herisse M."/>
            <person name="Ishida K."/>
            <person name="Porter J.L."/>
            <person name="Howden B."/>
            <person name="Hertweck C."/>
            <person name="Stinear T.P."/>
            <person name="Pidot S.J."/>
        </authorList>
    </citation>
    <scope>NUCLEOTIDE SEQUENCE [LARGE SCALE GENOMIC DNA]</scope>
    <source>
        <strain evidence="3 4">AUSMDU00012717</strain>
    </source>
</reference>
<organism evidence="3 4">
    <name type="scientific">Nocardia arthritidis</name>
    <dbReference type="NCBI Taxonomy" id="228602"/>
    <lineage>
        <taxon>Bacteria</taxon>
        <taxon>Bacillati</taxon>
        <taxon>Actinomycetota</taxon>
        <taxon>Actinomycetes</taxon>
        <taxon>Mycobacteriales</taxon>
        <taxon>Nocardiaceae</taxon>
        <taxon>Nocardia</taxon>
    </lineage>
</organism>
<dbReference type="EMBL" id="CP046172">
    <property type="protein sequence ID" value="QIS11514.1"/>
    <property type="molecule type" value="Genomic_DNA"/>
</dbReference>
<dbReference type="RefSeq" id="WP_167474311.1">
    <property type="nucleotide sequence ID" value="NZ_CP046172.1"/>
</dbReference>
<evidence type="ECO:0000256" key="1">
    <source>
        <dbReference type="SAM" id="SignalP"/>
    </source>
</evidence>
<dbReference type="InterPro" id="IPR041013">
    <property type="entry name" value="AOC-like"/>
</dbReference>
<dbReference type="PROSITE" id="PS51257">
    <property type="entry name" value="PROKAR_LIPOPROTEIN"/>
    <property type="match status" value="1"/>
</dbReference>
<dbReference type="Pfam" id="PF18678">
    <property type="entry name" value="AOC_like"/>
    <property type="match status" value="1"/>
</dbReference>
<proteinExistence type="predicted"/>
<evidence type="ECO:0000313" key="3">
    <source>
        <dbReference type="EMBL" id="QIS11514.1"/>
    </source>
</evidence>
<feature type="signal peptide" evidence="1">
    <location>
        <begin position="1"/>
        <end position="33"/>
    </location>
</feature>
<gene>
    <name evidence="3" type="ORF">F5544_18200</name>
</gene>
<protein>
    <recommendedName>
        <fullName evidence="2">Allene oxide cyclase barrel-like domain-containing protein</fullName>
    </recommendedName>
</protein>
<dbReference type="Gene3D" id="2.40.480.10">
    <property type="entry name" value="Allene oxide cyclase-like"/>
    <property type="match status" value="1"/>
</dbReference>
<keyword evidence="1" id="KW-0732">Signal</keyword>
<dbReference type="InterPro" id="IPR034871">
    <property type="entry name" value="Allene_oxi_cyc_sf"/>
</dbReference>
<dbReference type="SUPFAM" id="SSF141493">
    <property type="entry name" value="Allene oxide cyclase-like"/>
    <property type="match status" value="1"/>
</dbReference>
<dbReference type="InterPro" id="IPR044859">
    <property type="entry name" value="Allene_oxi_cyc_Dirigent"/>
</dbReference>
<sequence length="163" mass="17210">MYSKKASTRTVLTAAIGALVVGAGLSACGQANTAPNDRVEVLELAIENDQFAGPDQTPAVAKLGDLSAYSGWMLKDGRRVGQGGGSCQVVRIEGDKSTMQCVLTIKLEQGSLTMQALQTANESPLDMAITGGTGAYRDARGTARWWDVATPKERVRAEITHGR</sequence>
<accession>A0A6G9YEC1</accession>
<name>A0A6G9YEC1_9NOCA</name>